<comment type="caution">
    <text evidence="5">The sequence shown here is derived from an EMBL/GenBank/DDBJ whole genome shotgun (WGS) entry which is preliminary data.</text>
</comment>
<dbReference type="EMBL" id="PDCK01000045">
    <property type="protein sequence ID" value="PRQ19902.1"/>
    <property type="molecule type" value="Genomic_DNA"/>
</dbReference>
<accession>A0A2P6PD99</accession>
<keyword evidence="5" id="KW-0808">Transferase</keyword>
<name>A0A2P6PD99_ROSCH</name>
<dbReference type="AlphaFoldDB" id="A0A2P6PD99"/>
<feature type="domain" description="U-box" evidence="4">
    <location>
        <begin position="109"/>
        <end position="247"/>
    </location>
</feature>
<feature type="repeat" description="ARM" evidence="3">
    <location>
        <begin position="7"/>
        <end position="53"/>
    </location>
</feature>
<dbReference type="Pfam" id="PF25598">
    <property type="entry name" value="ARM_PUB"/>
    <property type="match status" value="1"/>
</dbReference>
<protein>
    <submittedName>
        <fullName evidence="5">Putative aminoacyltransferase, E1 ubiquitin-activating enzyme</fullName>
        <ecNumber evidence="5">2.3.2.-</ecNumber>
        <ecNumber evidence="5">6.2.1.45</ecNumber>
    </submittedName>
</protein>
<evidence type="ECO:0000256" key="1">
    <source>
        <dbReference type="ARBA" id="ARBA00022737"/>
    </source>
</evidence>
<dbReference type="PANTHER" id="PTHR23315">
    <property type="entry name" value="U BOX DOMAIN-CONTAINING"/>
    <property type="match status" value="1"/>
</dbReference>
<dbReference type="Gramene" id="PRQ19902">
    <property type="protein sequence ID" value="PRQ19902"/>
    <property type="gene ID" value="RchiOBHm_Chr7g0222371"/>
</dbReference>
<keyword evidence="5" id="KW-0436">Ligase</keyword>
<sequence length="264" mass="28394">MYMGANGFVEALLRFLNSAVREANVLAQESGAMALFNLAVNNNRNKETMLASGVISLLEEMISYPSSHGPAAALYLNLSCLEEAKPLIGASPAVPQLLQANAETQYKLDALHALYNLSSIPSNIPNLLSASIISGLQSLLADSGEHSWTEKCIAVLINLASSNSAKDEMISNTKLISALAALLEAEQPIEQEQAVSCLFMLCNGNEKCSQMVLREGVIPALVSMSVNRTSRGKEKAQKLLMLFREPRQKRPITSGGEGTTLQTK</sequence>
<dbReference type="STRING" id="74649.A0A2P6PD99"/>
<dbReference type="PANTHER" id="PTHR23315:SF284">
    <property type="entry name" value="U-BOX DOMAIN-CONTAINING PROTEIN 7"/>
    <property type="match status" value="1"/>
</dbReference>
<evidence type="ECO:0000313" key="5">
    <source>
        <dbReference type="EMBL" id="PRQ19902.1"/>
    </source>
</evidence>
<keyword evidence="5" id="KW-0012">Acyltransferase</keyword>
<dbReference type="EC" id="2.3.2.-" evidence="5"/>
<keyword evidence="1" id="KW-0677">Repeat</keyword>
<evidence type="ECO:0000259" key="4">
    <source>
        <dbReference type="Pfam" id="PF25598"/>
    </source>
</evidence>
<gene>
    <name evidence="5" type="ORF">RchiOBHm_Chr7g0222371</name>
</gene>
<dbReference type="InterPro" id="IPR000225">
    <property type="entry name" value="Armadillo"/>
</dbReference>
<dbReference type="GO" id="GO:0004839">
    <property type="term" value="F:ubiquitin activating enzyme activity"/>
    <property type="evidence" value="ECO:0007669"/>
    <property type="project" value="UniProtKB-EC"/>
</dbReference>
<dbReference type="Gene3D" id="1.25.10.10">
    <property type="entry name" value="Leucine-rich Repeat Variant"/>
    <property type="match status" value="2"/>
</dbReference>
<dbReference type="SUPFAM" id="SSF48371">
    <property type="entry name" value="ARM repeat"/>
    <property type="match status" value="1"/>
</dbReference>
<dbReference type="OMA" id="GICNTEA"/>
<keyword evidence="6" id="KW-1185">Reference proteome</keyword>
<proteinExistence type="predicted"/>
<dbReference type="InterPro" id="IPR058678">
    <property type="entry name" value="ARM_PUB"/>
</dbReference>
<dbReference type="GO" id="GO:0016746">
    <property type="term" value="F:acyltransferase activity"/>
    <property type="evidence" value="ECO:0007669"/>
    <property type="project" value="UniProtKB-KW"/>
</dbReference>
<dbReference type="InterPro" id="IPR016024">
    <property type="entry name" value="ARM-type_fold"/>
</dbReference>
<dbReference type="EC" id="6.2.1.45" evidence="5"/>
<evidence type="ECO:0000256" key="2">
    <source>
        <dbReference type="ARBA" id="ARBA00022786"/>
    </source>
</evidence>
<dbReference type="Proteomes" id="UP000238479">
    <property type="component" value="Chromosome 7"/>
</dbReference>
<evidence type="ECO:0000256" key="3">
    <source>
        <dbReference type="PROSITE-ProRule" id="PRU00259"/>
    </source>
</evidence>
<dbReference type="InterPro" id="IPR011989">
    <property type="entry name" value="ARM-like"/>
</dbReference>
<reference evidence="5 6" key="1">
    <citation type="journal article" date="2018" name="Nat. Genet.">
        <title>The Rosa genome provides new insights in the design of modern roses.</title>
        <authorList>
            <person name="Bendahmane M."/>
        </authorList>
    </citation>
    <scope>NUCLEOTIDE SEQUENCE [LARGE SCALE GENOMIC DNA]</scope>
    <source>
        <strain evidence="6">cv. Old Blush</strain>
    </source>
</reference>
<keyword evidence="2" id="KW-0833">Ubl conjugation pathway</keyword>
<organism evidence="5 6">
    <name type="scientific">Rosa chinensis</name>
    <name type="common">China rose</name>
    <dbReference type="NCBI Taxonomy" id="74649"/>
    <lineage>
        <taxon>Eukaryota</taxon>
        <taxon>Viridiplantae</taxon>
        <taxon>Streptophyta</taxon>
        <taxon>Embryophyta</taxon>
        <taxon>Tracheophyta</taxon>
        <taxon>Spermatophyta</taxon>
        <taxon>Magnoliopsida</taxon>
        <taxon>eudicotyledons</taxon>
        <taxon>Gunneridae</taxon>
        <taxon>Pentapetalae</taxon>
        <taxon>rosids</taxon>
        <taxon>fabids</taxon>
        <taxon>Rosales</taxon>
        <taxon>Rosaceae</taxon>
        <taxon>Rosoideae</taxon>
        <taxon>Rosoideae incertae sedis</taxon>
        <taxon>Rosa</taxon>
    </lineage>
</organism>
<dbReference type="PROSITE" id="PS50176">
    <property type="entry name" value="ARM_REPEAT"/>
    <property type="match status" value="1"/>
</dbReference>
<evidence type="ECO:0000313" key="6">
    <source>
        <dbReference type="Proteomes" id="UP000238479"/>
    </source>
</evidence>